<evidence type="ECO:0000313" key="2">
    <source>
        <dbReference type="Proteomes" id="UP000605970"/>
    </source>
</evidence>
<comment type="caution">
    <text evidence="1">The sequence shown here is derived from an EMBL/GenBank/DDBJ whole genome shotgun (WGS) entry which is preliminary data.</text>
</comment>
<protein>
    <submittedName>
        <fullName evidence="1">Uncharacterized protein</fullName>
    </submittedName>
</protein>
<reference evidence="1" key="1">
    <citation type="journal article" date="2020" name="Ecol. Evol.">
        <title>Genome structure and content of the rice root-knot nematode (Meloidogyne graminicola).</title>
        <authorList>
            <person name="Phan N.T."/>
            <person name="Danchin E.G.J."/>
            <person name="Klopp C."/>
            <person name="Perfus-Barbeoch L."/>
            <person name="Kozlowski D.K."/>
            <person name="Koutsovoulos G.D."/>
            <person name="Lopez-Roques C."/>
            <person name="Bouchez O."/>
            <person name="Zahm M."/>
            <person name="Besnard G."/>
            <person name="Bellafiore S."/>
        </authorList>
    </citation>
    <scope>NUCLEOTIDE SEQUENCE</scope>
    <source>
        <strain evidence="1">VN-18</strain>
    </source>
</reference>
<organism evidence="1 2">
    <name type="scientific">Meloidogyne graminicola</name>
    <dbReference type="NCBI Taxonomy" id="189291"/>
    <lineage>
        <taxon>Eukaryota</taxon>
        <taxon>Metazoa</taxon>
        <taxon>Ecdysozoa</taxon>
        <taxon>Nematoda</taxon>
        <taxon>Chromadorea</taxon>
        <taxon>Rhabditida</taxon>
        <taxon>Tylenchina</taxon>
        <taxon>Tylenchomorpha</taxon>
        <taxon>Tylenchoidea</taxon>
        <taxon>Meloidogynidae</taxon>
        <taxon>Meloidogyninae</taxon>
        <taxon>Meloidogyne</taxon>
    </lineage>
</organism>
<name>A0A8S9ZW99_9BILA</name>
<evidence type="ECO:0000313" key="1">
    <source>
        <dbReference type="EMBL" id="KAF7637540.1"/>
    </source>
</evidence>
<dbReference type="AlphaFoldDB" id="A0A8S9ZW99"/>
<gene>
    <name evidence="1" type="ORF">Mgra_00003056</name>
</gene>
<accession>A0A8S9ZW99</accession>
<dbReference type="Proteomes" id="UP000605970">
    <property type="component" value="Unassembled WGS sequence"/>
</dbReference>
<dbReference type="EMBL" id="JABEBT010000019">
    <property type="protein sequence ID" value="KAF7637540.1"/>
    <property type="molecule type" value="Genomic_DNA"/>
</dbReference>
<keyword evidence="2" id="KW-1185">Reference proteome</keyword>
<proteinExistence type="predicted"/>
<sequence length="28" mass="3336">MFVDFTHFIQKCFQKLFKPISVPLHGNL</sequence>